<dbReference type="Pfam" id="PF04715">
    <property type="entry name" value="Anth_synt_I_N"/>
    <property type="match status" value="1"/>
</dbReference>
<sequence>MKLTIKEISTELNAVEVYSLFEKYKNTILLDSSKEDEKLSKYSFIGINPFAIFKSIENRVEIEKQVIKDADPFYELERILKEYEIKEIEFIEREHLKNINLTGEDTKLENIPFVGGCIGYFSYDIGWNIEELPNTAKKDFQIPESYFVFYDNIIIFDLLNNKQYITALGKLKHREESIRDIQDIIGKGCRIVEETFKESNNKFYSNFTESEYIEAVARMKEYIKNGDVYIANLTQRMWCYNNESSFEIYKRLRTINKAPFAAFLNLDGFEVISSSPERFIQIKQGKVETRPIKGTRPRGATVEEDKRNKEELLSSEKDKAELLMIVDLERNDLSKVCKPHTVKVKELFALEEYATVFHLVSTVEGELKKDCSTVKCMRECFPGGSITGAPKIRAMEIIEELERVKRNIYTGSIGYFDFRGNADFNIVIRTIVKKDGKAYFGIGGGVTIESDEKMEYDETLDKARALMRVL</sequence>
<dbReference type="InterPro" id="IPR005802">
    <property type="entry name" value="ADC_synth_comp_1"/>
</dbReference>
<dbReference type="GO" id="GO:0046872">
    <property type="term" value="F:metal ion binding"/>
    <property type="evidence" value="ECO:0007669"/>
    <property type="project" value="UniProtKB-KW"/>
</dbReference>
<gene>
    <name evidence="13" type="ORF">CPJCM30710_22550</name>
</gene>
<evidence type="ECO:0000259" key="12">
    <source>
        <dbReference type="Pfam" id="PF04715"/>
    </source>
</evidence>
<evidence type="ECO:0000313" key="13">
    <source>
        <dbReference type="EMBL" id="GIM29589.1"/>
    </source>
</evidence>
<dbReference type="RefSeq" id="WP_212904283.1">
    <property type="nucleotide sequence ID" value="NZ_BOPZ01000019.1"/>
</dbReference>
<organism evidence="13 14">
    <name type="scientific">Clostridium polyendosporum</name>
    <dbReference type="NCBI Taxonomy" id="69208"/>
    <lineage>
        <taxon>Bacteria</taxon>
        <taxon>Bacillati</taxon>
        <taxon>Bacillota</taxon>
        <taxon>Clostridia</taxon>
        <taxon>Eubacteriales</taxon>
        <taxon>Clostridiaceae</taxon>
        <taxon>Clostridium</taxon>
    </lineage>
</organism>
<dbReference type="PRINTS" id="PR00095">
    <property type="entry name" value="ANTSNTHASEI"/>
</dbReference>
<dbReference type="NCBIfam" id="TIGR00553">
    <property type="entry name" value="pabB"/>
    <property type="match status" value="1"/>
</dbReference>
<dbReference type="InterPro" id="IPR015890">
    <property type="entry name" value="Chorismate_C"/>
</dbReference>
<comment type="catalytic activity">
    <reaction evidence="10">
        <text>chorismate + L-glutamine = anthranilate + pyruvate + L-glutamate + H(+)</text>
        <dbReference type="Rhea" id="RHEA:21732"/>
        <dbReference type="ChEBI" id="CHEBI:15361"/>
        <dbReference type="ChEBI" id="CHEBI:15378"/>
        <dbReference type="ChEBI" id="CHEBI:16567"/>
        <dbReference type="ChEBI" id="CHEBI:29748"/>
        <dbReference type="ChEBI" id="CHEBI:29985"/>
        <dbReference type="ChEBI" id="CHEBI:58359"/>
        <dbReference type="EC" id="4.1.3.27"/>
    </reaction>
</comment>
<evidence type="ECO:0000256" key="6">
    <source>
        <dbReference type="ARBA" id="ARBA00022723"/>
    </source>
</evidence>
<dbReference type="EC" id="2.6.1.85" evidence="3"/>
<keyword evidence="6" id="KW-0479">Metal-binding</keyword>
<feature type="domain" description="Anthranilate synthase component I N-terminal" evidence="12">
    <location>
        <begin position="12"/>
        <end position="165"/>
    </location>
</feature>
<keyword evidence="5" id="KW-0808">Transferase</keyword>
<dbReference type="GO" id="GO:0000162">
    <property type="term" value="P:L-tryptophan biosynthetic process"/>
    <property type="evidence" value="ECO:0007669"/>
    <property type="project" value="TreeGrafter"/>
</dbReference>
<dbReference type="Proteomes" id="UP000679179">
    <property type="component" value="Unassembled WGS sequence"/>
</dbReference>
<evidence type="ECO:0000256" key="9">
    <source>
        <dbReference type="ARBA" id="ARBA00025634"/>
    </source>
</evidence>
<accession>A0A919S0F9</accession>
<dbReference type="InterPro" id="IPR006805">
    <property type="entry name" value="Anth_synth_I_N"/>
</dbReference>
<evidence type="ECO:0000256" key="1">
    <source>
        <dbReference type="ARBA" id="ARBA00001946"/>
    </source>
</evidence>
<evidence type="ECO:0000259" key="11">
    <source>
        <dbReference type="Pfam" id="PF00425"/>
    </source>
</evidence>
<dbReference type="GO" id="GO:0046820">
    <property type="term" value="F:4-amino-4-deoxychorismate synthase activity"/>
    <property type="evidence" value="ECO:0007669"/>
    <property type="project" value="UniProtKB-EC"/>
</dbReference>
<comment type="caution">
    <text evidence="13">The sequence shown here is derived from an EMBL/GenBank/DDBJ whole genome shotgun (WGS) entry which is preliminary data.</text>
</comment>
<dbReference type="EMBL" id="BOPZ01000019">
    <property type="protein sequence ID" value="GIM29589.1"/>
    <property type="molecule type" value="Genomic_DNA"/>
</dbReference>
<dbReference type="InterPro" id="IPR005801">
    <property type="entry name" value="ADC_synthase"/>
</dbReference>
<feature type="domain" description="Chorismate-utilising enzyme C-terminal" evidence="11">
    <location>
        <begin position="209"/>
        <end position="462"/>
    </location>
</feature>
<dbReference type="GO" id="GO:0004049">
    <property type="term" value="F:anthranilate synthase activity"/>
    <property type="evidence" value="ECO:0007669"/>
    <property type="project" value="UniProtKB-EC"/>
</dbReference>
<evidence type="ECO:0000256" key="2">
    <source>
        <dbReference type="ARBA" id="ARBA00011575"/>
    </source>
</evidence>
<comment type="function">
    <text evidence="9">Part of a heterotetrameric complex that catalyzes the two-step biosynthesis of anthranilate, an intermediate in the biosynthesis of L-tryptophan. In the first step, the glutamine-binding beta subunit (TrpG) of anthranilate synthase (AS) provides the glutamine amidotransferase activity which generates ammonia as a substrate that, along with chorismate, is used in the second step, catalyzed by the large alpha subunit of AS (TrpE) to produce anthranilate. In the absence of TrpG, TrpE can synthesize anthranilate directly from chorismate and high concentrations of ammonia.</text>
</comment>
<proteinExistence type="predicted"/>
<dbReference type="PANTHER" id="PTHR11236:SF48">
    <property type="entry name" value="ISOCHORISMATE SYNTHASE MENF"/>
    <property type="match status" value="1"/>
</dbReference>
<dbReference type="InterPro" id="IPR019999">
    <property type="entry name" value="Anth_synth_I-like"/>
</dbReference>
<comment type="cofactor">
    <cofactor evidence="1">
        <name>Mg(2+)</name>
        <dbReference type="ChEBI" id="CHEBI:18420"/>
    </cofactor>
</comment>
<dbReference type="Pfam" id="PF00425">
    <property type="entry name" value="Chorismate_bind"/>
    <property type="match status" value="1"/>
</dbReference>
<dbReference type="GO" id="GO:0009396">
    <property type="term" value="P:folic acid-containing compound biosynthetic process"/>
    <property type="evidence" value="ECO:0007669"/>
    <property type="project" value="InterPro"/>
</dbReference>
<keyword evidence="14" id="KW-1185">Reference proteome</keyword>
<name>A0A919S0F9_9CLOT</name>
<evidence type="ECO:0000313" key="14">
    <source>
        <dbReference type="Proteomes" id="UP000679179"/>
    </source>
</evidence>
<dbReference type="SUPFAM" id="SSF56322">
    <property type="entry name" value="ADC synthase"/>
    <property type="match status" value="1"/>
</dbReference>
<dbReference type="Gene3D" id="3.60.120.10">
    <property type="entry name" value="Anthranilate synthase"/>
    <property type="match status" value="1"/>
</dbReference>
<evidence type="ECO:0000256" key="8">
    <source>
        <dbReference type="ARBA" id="ARBA00023239"/>
    </source>
</evidence>
<evidence type="ECO:0000256" key="5">
    <source>
        <dbReference type="ARBA" id="ARBA00022679"/>
    </source>
</evidence>
<reference evidence="13" key="1">
    <citation type="submission" date="2021-03" db="EMBL/GenBank/DDBJ databases">
        <title>Taxonomic study of Clostridium polyendosporum from meadow-gley soil under rice.</title>
        <authorList>
            <person name="Kobayashi H."/>
            <person name="Tanizawa Y."/>
            <person name="Yagura M."/>
        </authorList>
    </citation>
    <scope>NUCLEOTIDE SEQUENCE</scope>
    <source>
        <strain evidence="13">JCM 30710</strain>
    </source>
</reference>
<evidence type="ECO:0000256" key="10">
    <source>
        <dbReference type="ARBA" id="ARBA00047683"/>
    </source>
</evidence>
<dbReference type="AlphaFoldDB" id="A0A919S0F9"/>
<comment type="subunit">
    <text evidence="2">Heterotetramer consisting of two non-identical subunits: a beta subunit (TrpG) and a large alpha subunit (TrpE).</text>
</comment>
<protein>
    <recommendedName>
        <fullName evidence="4">Anthranilate synthase component 1</fullName>
        <ecNumber evidence="3">2.6.1.85</ecNumber>
    </recommendedName>
</protein>
<evidence type="ECO:0000256" key="4">
    <source>
        <dbReference type="ARBA" id="ARBA00020653"/>
    </source>
</evidence>
<evidence type="ECO:0000256" key="3">
    <source>
        <dbReference type="ARBA" id="ARBA00013139"/>
    </source>
</evidence>
<keyword evidence="8" id="KW-0456">Lyase</keyword>
<keyword evidence="7" id="KW-0460">Magnesium</keyword>
<evidence type="ECO:0000256" key="7">
    <source>
        <dbReference type="ARBA" id="ARBA00022842"/>
    </source>
</evidence>
<dbReference type="PANTHER" id="PTHR11236">
    <property type="entry name" value="AMINOBENZOATE/ANTHRANILATE SYNTHASE"/>
    <property type="match status" value="1"/>
</dbReference>